<dbReference type="EMBL" id="JBANQN010000011">
    <property type="protein sequence ID" value="KAK6776579.1"/>
    <property type="molecule type" value="Genomic_DNA"/>
</dbReference>
<accession>A0AAN8SW65</accession>
<organism evidence="3 4">
    <name type="scientific">Solanum bulbocastanum</name>
    <name type="common">Wild potato</name>
    <dbReference type="NCBI Taxonomy" id="147425"/>
    <lineage>
        <taxon>Eukaryota</taxon>
        <taxon>Viridiplantae</taxon>
        <taxon>Streptophyta</taxon>
        <taxon>Embryophyta</taxon>
        <taxon>Tracheophyta</taxon>
        <taxon>Spermatophyta</taxon>
        <taxon>Magnoliopsida</taxon>
        <taxon>eudicotyledons</taxon>
        <taxon>Gunneridae</taxon>
        <taxon>Pentapetalae</taxon>
        <taxon>asterids</taxon>
        <taxon>lamiids</taxon>
        <taxon>Solanales</taxon>
        <taxon>Solanaceae</taxon>
        <taxon>Solanoideae</taxon>
        <taxon>Solaneae</taxon>
        <taxon>Solanum</taxon>
    </lineage>
</organism>
<evidence type="ECO:0000256" key="2">
    <source>
        <dbReference type="SAM" id="MobiDB-lite"/>
    </source>
</evidence>
<feature type="region of interest" description="Disordered" evidence="2">
    <location>
        <begin position="27"/>
        <end position="110"/>
    </location>
</feature>
<evidence type="ECO:0000313" key="4">
    <source>
        <dbReference type="Proteomes" id="UP001371456"/>
    </source>
</evidence>
<proteinExistence type="predicted"/>
<feature type="compositionally biased region" description="Polar residues" evidence="2">
    <location>
        <begin position="36"/>
        <end position="60"/>
    </location>
</feature>
<keyword evidence="1" id="KW-0175">Coiled coil</keyword>
<gene>
    <name evidence="3" type="ORF">RDI58_027580</name>
</gene>
<protein>
    <submittedName>
        <fullName evidence="3">Uncharacterized protein</fullName>
    </submittedName>
</protein>
<name>A0AAN8SW65_SOLBU</name>
<dbReference type="PANTHER" id="PTHR34468:SF3">
    <property type="entry name" value="OS03G0288900 PROTEIN"/>
    <property type="match status" value="1"/>
</dbReference>
<sequence>MSMDMNLHPTPFPGKFRSVKPRFNKNISKAPKIQSKEPSISRQNRVFGTVRSTNVPTKTVSGKPLAKSSSGVPQKQLNSPTKTQSLTDSAVNPVTESAKKEENRAKTRKKSVCFRENREVAAAAEPKTPVKSPVLAKPRLSGSTTPFHSAEKCSKCRFDRLETSSYWLSQIKLAENVGKHSVSAAFFRLAFDTKAEPFRNILLELKRYLRRHKHLSEGKEWKEVCFSYGLLKDENNSEDKIGNSSKNKEIELECTIVEKEKEEKEEEEELKWLNLEVDEEYSIIQEGNELPFSLLC</sequence>
<feature type="compositionally biased region" description="Polar residues" evidence="2">
    <location>
        <begin position="67"/>
        <end position="95"/>
    </location>
</feature>
<keyword evidence="4" id="KW-1185">Reference proteome</keyword>
<dbReference type="PANTHER" id="PTHR34468">
    <property type="entry name" value="MICROTUBULE-ASSOCIATED FUTSCH-LIKE PROTEIN"/>
    <property type="match status" value="1"/>
</dbReference>
<comment type="caution">
    <text evidence="3">The sequence shown here is derived from an EMBL/GenBank/DDBJ whole genome shotgun (WGS) entry which is preliminary data.</text>
</comment>
<feature type="coiled-coil region" evidence="1">
    <location>
        <begin position="247"/>
        <end position="276"/>
    </location>
</feature>
<reference evidence="3 4" key="1">
    <citation type="submission" date="2024-02" db="EMBL/GenBank/DDBJ databases">
        <title>de novo genome assembly of Solanum bulbocastanum strain 11H21.</title>
        <authorList>
            <person name="Hosaka A.J."/>
        </authorList>
    </citation>
    <scope>NUCLEOTIDE SEQUENCE [LARGE SCALE GENOMIC DNA]</scope>
    <source>
        <tissue evidence="3">Young leaves</tissue>
    </source>
</reference>
<evidence type="ECO:0000256" key="1">
    <source>
        <dbReference type="SAM" id="Coils"/>
    </source>
</evidence>
<dbReference type="Proteomes" id="UP001371456">
    <property type="component" value="Unassembled WGS sequence"/>
</dbReference>
<feature type="region of interest" description="Disordered" evidence="2">
    <location>
        <begin position="1"/>
        <end position="20"/>
    </location>
</feature>
<evidence type="ECO:0000313" key="3">
    <source>
        <dbReference type="EMBL" id="KAK6776579.1"/>
    </source>
</evidence>
<dbReference type="AlphaFoldDB" id="A0AAN8SW65"/>